<keyword evidence="3" id="KW-1185">Reference proteome</keyword>
<sequence>MNLRGLGALAVVALAASDAAAEPARSGLDLGHFTPTGYVEGFFQYNLGEPSNGITHHRGFDNRHASFTLANVALGGDWERGAASARILLQIGHTPNTYYLAEPSLPGAPGTSGSNADTTWKYLQEAHVGYRIPIGRGLTVKAGLFLSPIGIEGMAVKDNGHFSRSNLFFGLPFYHTGVRASYPLSPRFKLTLAAYNGWNSVVDNNTDKSVSAQLSYEADGLSGALLYFGGVERGEGAPEGRPFRHLVDAWARATLFERFTLALHGDVGFEVNAFGRSGWAATALSARLRAVEPVYLAARGDVFREWRAKSARGEASAIFWPVPWMASATFTVDVRPRDDLAVMLELRHDAAAGDVFFRGAVRGAGTSDDPFVPNARAQTTVTLGATAWF</sequence>
<reference evidence="2 3" key="1">
    <citation type="submission" date="2022-11" db="EMBL/GenBank/DDBJ databases">
        <title>Minimal conservation of predation-associated metabolite biosynthetic gene clusters underscores biosynthetic potential of Myxococcota including descriptions for ten novel species: Archangium lansinium sp. nov., Myxococcus landrumus sp. nov., Nannocystis bai.</title>
        <authorList>
            <person name="Ahearne A."/>
            <person name="Stevens C."/>
            <person name="Dowd S."/>
        </authorList>
    </citation>
    <scope>NUCLEOTIDE SEQUENCE [LARGE SCALE GENOMIC DNA]</scope>
    <source>
        <strain evidence="2 3">RJM3</strain>
    </source>
</reference>
<dbReference type="RefSeq" id="WP_271925332.1">
    <property type="nucleotide sequence ID" value="NZ_JAQNDO010000001.1"/>
</dbReference>
<organism evidence="2 3">
    <name type="scientific">Polyangium mundeleinium</name>
    <dbReference type="NCBI Taxonomy" id="2995306"/>
    <lineage>
        <taxon>Bacteria</taxon>
        <taxon>Pseudomonadati</taxon>
        <taxon>Myxococcota</taxon>
        <taxon>Polyangia</taxon>
        <taxon>Polyangiales</taxon>
        <taxon>Polyangiaceae</taxon>
        <taxon>Polyangium</taxon>
    </lineage>
</organism>
<dbReference type="Gene3D" id="2.40.160.10">
    <property type="entry name" value="Porin"/>
    <property type="match status" value="1"/>
</dbReference>
<evidence type="ECO:0000256" key="1">
    <source>
        <dbReference type="SAM" id="SignalP"/>
    </source>
</evidence>
<name>A0ABT5F028_9BACT</name>
<evidence type="ECO:0000313" key="3">
    <source>
        <dbReference type="Proteomes" id="UP001221411"/>
    </source>
</evidence>
<comment type="caution">
    <text evidence="2">The sequence shown here is derived from an EMBL/GenBank/DDBJ whole genome shotgun (WGS) entry which is preliminary data.</text>
</comment>
<dbReference type="Pfam" id="PF07642">
    <property type="entry name" value="BBP2"/>
    <property type="match status" value="1"/>
</dbReference>
<dbReference type="Proteomes" id="UP001221411">
    <property type="component" value="Unassembled WGS sequence"/>
</dbReference>
<gene>
    <name evidence="2" type="ORF">POL67_36915</name>
</gene>
<dbReference type="EMBL" id="JAQNDO010000001">
    <property type="protein sequence ID" value="MDC0746969.1"/>
    <property type="molecule type" value="Genomic_DNA"/>
</dbReference>
<protein>
    <submittedName>
        <fullName evidence="2">Outer membrane beta-barrel protein</fullName>
    </submittedName>
</protein>
<keyword evidence="1" id="KW-0732">Signal</keyword>
<dbReference type="InterPro" id="IPR023614">
    <property type="entry name" value="Porin_dom_sf"/>
</dbReference>
<evidence type="ECO:0000313" key="2">
    <source>
        <dbReference type="EMBL" id="MDC0746969.1"/>
    </source>
</evidence>
<dbReference type="InterPro" id="IPR011486">
    <property type="entry name" value="BBP2"/>
</dbReference>
<feature type="chain" id="PRO_5047137446" evidence="1">
    <location>
        <begin position="22"/>
        <end position="389"/>
    </location>
</feature>
<proteinExistence type="predicted"/>
<accession>A0ABT5F028</accession>
<feature type="signal peptide" evidence="1">
    <location>
        <begin position="1"/>
        <end position="21"/>
    </location>
</feature>